<dbReference type="GO" id="GO:0004674">
    <property type="term" value="F:protein serine/threonine kinase activity"/>
    <property type="evidence" value="ECO:0007669"/>
    <property type="project" value="UniProtKB-KW"/>
</dbReference>
<evidence type="ECO:0000256" key="6">
    <source>
        <dbReference type="ARBA" id="ARBA00022840"/>
    </source>
</evidence>
<dbReference type="InterPro" id="IPR017441">
    <property type="entry name" value="Protein_kinase_ATP_BS"/>
</dbReference>
<feature type="domain" description="Protein kinase" evidence="10">
    <location>
        <begin position="17"/>
        <end position="277"/>
    </location>
</feature>
<feature type="compositionally biased region" description="Low complexity" evidence="8">
    <location>
        <begin position="352"/>
        <end position="366"/>
    </location>
</feature>
<evidence type="ECO:0000256" key="9">
    <source>
        <dbReference type="SAM" id="Phobius"/>
    </source>
</evidence>
<evidence type="ECO:0000256" key="3">
    <source>
        <dbReference type="ARBA" id="ARBA00022679"/>
    </source>
</evidence>
<feature type="compositionally biased region" description="Low complexity" evidence="8">
    <location>
        <begin position="380"/>
        <end position="399"/>
    </location>
</feature>
<dbReference type="InterPro" id="IPR011009">
    <property type="entry name" value="Kinase-like_dom_sf"/>
</dbReference>
<dbReference type="RefSeq" id="WP_146959051.1">
    <property type="nucleotide sequence ID" value="NZ_CP042467.1"/>
</dbReference>
<dbReference type="Pfam" id="PF00069">
    <property type="entry name" value="Pkinase"/>
    <property type="match status" value="1"/>
</dbReference>
<evidence type="ECO:0000256" key="5">
    <source>
        <dbReference type="ARBA" id="ARBA00022777"/>
    </source>
</evidence>
<dbReference type="FunFam" id="1.10.510.10:FF:000021">
    <property type="entry name" value="Serine/threonine protein kinase"/>
    <property type="match status" value="1"/>
</dbReference>
<protein>
    <recommendedName>
        <fullName evidence="1">non-specific serine/threonine protein kinase</fullName>
        <ecNumber evidence="1">2.7.11.1</ecNumber>
    </recommendedName>
</protein>
<dbReference type="AlphaFoldDB" id="A0A5B8XUJ4"/>
<dbReference type="EMBL" id="CP042467">
    <property type="protein sequence ID" value="QED27366.1"/>
    <property type="molecule type" value="Genomic_DNA"/>
</dbReference>
<dbReference type="PANTHER" id="PTHR43289:SF6">
    <property type="entry name" value="SERINE_THREONINE-PROTEIN KINASE NEKL-3"/>
    <property type="match status" value="1"/>
</dbReference>
<feature type="compositionally biased region" description="Polar residues" evidence="8">
    <location>
        <begin position="367"/>
        <end position="379"/>
    </location>
</feature>
<dbReference type="SMART" id="SM00220">
    <property type="entry name" value="S_TKc"/>
    <property type="match status" value="1"/>
</dbReference>
<keyword evidence="5 11" id="KW-0418">Kinase</keyword>
<dbReference type="InterPro" id="IPR008271">
    <property type="entry name" value="Ser/Thr_kinase_AS"/>
</dbReference>
<keyword evidence="12" id="KW-1185">Reference proteome</keyword>
<keyword evidence="3" id="KW-0808">Transferase</keyword>
<keyword evidence="2" id="KW-0723">Serine/threonine-protein kinase</keyword>
<name>A0A5B8XUJ4_9DELT</name>
<dbReference type="SUPFAM" id="SSF56112">
    <property type="entry name" value="Protein kinase-like (PK-like)"/>
    <property type="match status" value="1"/>
</dbReference>
<organism evidence="11 12">
    <name type="scientific">Microvenator marinus</name>
    <dbReference type="NCBI Taxonomy" id="2600177"/>
    <lineage>
        <taxon>Bacteria</taxon>
        <taxon>Deltaproteobacteria</taxon>
        <taxon>Bradymonadales</taxon>
        <taxon>Microvenatoraceae</taxon>
        <taxon>Microvenator</taxon>
    </lineage>
</organism>
<evidence type="ECO:0000313" key="12">
    <source>
        <dbReference type="Proteomes" id="UP000321595"/>
    </source>
</evidence>
<keyword evidence="6 7" id="KW-0067">ATP-binding</keyword>
<evidence type="ECO:0000256" key="7">
    <source>
        <dbReference type="PROSITE-ProRule" id="PRU10141"/>
    </source>
</evidence>
<feature type="compositionally biased region" description="Polar residues" evidence="8">
    <location>
        <begin position="340"/>
        <end position="351"/>
    </location>
</feature>
<dbReference type="InterPro" id="IPR000719">
    <property type="entry name" value="Prot_kinase_dom"/>
</dbReference>
<keyword evidence="9" id="KW-0472">Membrane</keyword>
<dbReference type="PANTHER" id="PTHR43289">
    <property type="entry name" value="MITOGEN-ACTIVATED PROTEIN KINASE KINASE KINASE 20-RELATED"/>
    <property type="match status" value="1"/>
</dbReference>
<dbReference type="PROSITE" id="PS00107">
    <property type="entry name" value="PROTEIN_KINASE_ATP"/>
    <property type="match status" value="1"/>
</dbReference>
<gene>
    <name evidence="11" type="ORF">FRD01_08965</name>
</gene>
<evidence type="ECO:0000313" key="11">
    <source>
        <dbReference type="EMBL" id="QED27366.1"/>
    </source>
</evidence>
<dbReference type="KEGG" id="bbae:FRD01_08965"/>
<evidence type="ECO:0000256" key="8">
    <source>
        <dbReference type="SAM" id="MobiDB-lite"/>
    </source>
</evidence>
<dbReference type="PROSITE" id="PS50011">
    <property type="entry name" value="PROTEIN_KINASE_DOM"/>
    <property type="match status" value="1"/>
</dbReference>
<dbReference type="Proteomes" id="UP000321595">
    <property type="component" value="Chromosome"/>
</dbReference>
<proteinExistence type="predicted"/>
<dbReference type="CDD" id="cd14014">
    <property type="entry name" value="STKc_PknB_like"/>
    <property type="match status" value="1"/>
</dbReference>
<evidence type="ECO:0000256" key="4">
    <source>
        <dbReference type="ARBA" id="ARBA00022741"/>
    </source>
</evidence>
<dbReference type="Gene3D" id="3.30.200.20">
    <property type="entry name" value="Phosphorylase Kinase, domain 1"/>
    <property type="match status" value="1"/>
</dbReference>
<keyword evidence="4 7" id="KW-0547">Nucleotide-binding</keyword>
<evidence type="ECO:0000259" key="10">
    <source>
        <dbReference type="PROSITE" id="PS50011"/>
    </source>
</evidence>
<feature type="transmembrane region" description="Helical" evidence="9">
    <location>
        <begin position="458"/>
        <end position="486"/>
    </location>
</feature>
<dbReference type="EC" id="2.7.11.1" evidence="1"/>
<sequence>MGDPIPPVPGDLFEGRYRIDATIGEGGFSRVYRATDTQTNQIVALKVLTSRADDSLADRFQREAQVLSALNENHIIRLYGHGRDPDGLLYMAFEYVEGRSLFEHLRDHGRMEAARVALVLQQICQALQAAHAQGILHRDIKPNNIMLRDDDYVKVLDFGIAKAFGQSAKPGQDLTAAGTLIGTPRYMSPEQIRGQAVGPPSDIYALGMVAIELLTGRKALPGRDRLEILEQQLSHSPNILPTDLNVPGKLRDIVERMTAKDLRIRYSSAAAVLRDLVHWNENVAEVDETMLATSQTPASMPVSPDGDSTVMHRINTRDLPLPAPQVTPSAKPEGFEEAPVTSQNFQAPQTDQAANPWAPQPQNASNSGTWPQASSSGSWPQAAASGSWPQASSSGSWPQAQPPVPSASGSWPQAPQSGQWVQARPPLVLTMAQKVILGVSLFVPGVAHLAFGQTKKGAIILIIFGLSLGTILIATLAFALDALLIVRAKRYREVGEFEFFPDYKEFFS</sequence>
<feature type="compositionally biased region" description="Polar residues" evidence="8">
    <location>
        <begin position="407"/>
        <end position="418"/>
    </location>
</feature>
<reference evidence="11 12" key="1">
    <citation type="submission" date="2019-08" db="EMBL/GenBank/DDBJ databases">
        <authorList>
            <person name="Liang Q."/>
        </authorList>
    </citation>
    <scope>NUCLEOTIDE SEQUENCE [LARGE SCALE GENOMIC DNA]</scope>
    <source>
        <strain evidence="11 12">V1718</strain>
    </source>
</reference>
<dbReference type="PROSITE" id="PS00108">
    <property type="entry name" value="PROTEIN_KINASE_ST"/>
    <property type="match status" value="1"/>
</dbReference>
<feature type="binding site" evidence="7">
    <location>
        <position position="46"/>
    </location>
    <ligand>
        <name>ATP</name>
        <dbReference type="ChEBI" id="CHEBI:30616"/>
    </ligand>
</feature>
<feature type="region of interest" description="Disordered" evidence="8">
    <location>
        <begin position="318"/>
        <end position="418"/>
    </location>
</feature>
<evidence type="ECO:0000256" key="1">
    <source>
        <dbReference type="ARBA" id="ARBA00012513"/>
    </source>
</evidence>
<keyword evidence="9" id="KW-0812">Transmembrane</keyword>
<feature type="transmembrane region" description="Helical" evidence="9">
    <location>
        <begin position="435"/>
        <end position="452"/>
    </location>
</feature>
<dbReference type="GO" id="GO:0005524">
    <property type="term" value="F:ATP binding"/>
    <property type="evidence" value="ECO:0007669"/>
    <property type="project" value="UniProtKB-UniRule"/>
</dbReference>
<dbReference type="OrthoDB" id="9779541at2"/>
<accession>A0A5B8XUJ4</accession>
<keyword evidence="9" id="KW-1133">Transmembrane helix</keyword>
<dbReference type="Gene3D" id="1.10.510.10">
    <property type="entry name" value="Transferase(Phosphotransferase) domain 1"/>
    <property type="match status" value="1"/>
</dbReference>
<evidence type="ECO:0000256" key="2">
    <source>
        <dbReference type="ARBA" id="ARBA00022527"/>
    </source>
</evidence>